<reference evidence="2" key="1">
    <citation type="submission" date="2015-03" db="EMBL/GenBank/DDBJ databases">
        <authorList>
            <person name="Murphy D."/>
        </authorList>
    </citation>
    <scope>NUCLEOTIDE SEQUENCE [LARGE SCALE GENOMIC DNA]</scope>
    <source>
        <strain evidence="2">A125KOH2</strain>
    </source>
</reference>
<name>A0A0T9PBJ9_9GAMM</name>
<dbReference type="RefSeq" id="WP_049611898.1">
    <property type="nucleotide sequence ID" value="NZ_CAWMMU010000012.1"/>
</dbReference>
<protein>
    <submittedName>
        <fullName evidence="2">Uncharacterized protein</fullName>
    </submittedName>
</protein>
<dbReference type="Proteomes" id="UP000045840">
    <property type="component" value="Unassembled WGS sequence"/>
</dbReference>
<evidence type="ECO:0000313" key="3">
    <source>
        <dbReference type="EMBL" id="CRY67551.1"/>
    </source>
</evidence>
<organism evidence="2 5">
    <name type="scientific">Yersinia pekkanenii</name>
    <dbReference type="NCBI Taxonomy" id="1288385"/>
    <lineage>
        <taxon>Bacteria</taxon>
        <taxon>Pseudomonadati</taxon>
        <taxon>Pseudomonadota</taxon>
        <taxon>Gammaproteobacteria</taxon>
        <taxon>Enterobacterales</taxon>
        <taxon>Yersiniaceae</taxon>
        <taxon>Yersinia</taxon>
    </lineage>
</organism>
<feature type="region of interest" description="Disordered" evidence="1">
    <location>
        <begin position="1"/>
        <end position="26"/>
    </location>
</feature>
<reference evidence="5" key="3">
    <citation type="submission" date="2015-03" db="EMBL/GenBank/DDBJ databases">
        <authorList>
            <consortium name="Pathogen Informatics"/>
        </authorList>
    </citation>
    <scope>NUCLEOTIDE SEQUENCE [LARGE SCALE GENOMIC DNA]</scope>
    <source>
        <strain evidence="5">A125KOH2</strain>
    </source>
</reference>
<sequence>MDKFAHVHRSYPMSNGKYPSKEQPNNKKIAEGFRPTLFAPDGSIALGDAVEFKELNYIFSDMYEKNNDLDSKIRILEAK</sequence>
<dbReference type="EMBL" id="CWJL01000012">
    <property type="protein sequence ID" value="CRY67551.1"/>
    <property type="molecule type" value="Genomic_DNA"/>
</dbReference>
<dbReference type="OrthoDB" id="6638440at2"/>
<evidence type="ECO:0000313" key="5">
    <source>
        <dbReference type="Proteomes" id="UP000045840"/>
    </source>
</evidence>
<proteinExistence type="predicted"/>
<keyword evidence="4" id="KW-1185">Reference proteome</keyword>
<gene>
    <name evidence="2" type="ORF">ERS008529_01476</name>
    <name evidence="3" type="ORF">ERS137968_02629</name>
</gene>
<dbReference type="Proteomes" id="UP000044625">
    <property type="component" value="Unassembled WGS sequence"/>
</dbReference>
<dbReference type="STRING" id="1288385.ERS137968_02629"/>
<evidence type="ECO:0000256" key="1">
    <source>
        <dbReference type="SAM" id="MobiDB-lite"/>
    </source>
</evidence>
<reference evidence="3 4" key="2">
    <citation type="submission" date="2015-03" db="EMBL/GenBank/DDBJ databases">
        <authorList>
            <consortium name="Pathogen Informatics"/>
            <person name="Murphy D."/>
        </authorList>
    </citation>
    <scope>NUCLEOTIDE SEQUENCE [LARGE SCALE GENOMIC DNA]</scope>
    <source>
        <strain evidence="4">type strain: CIP110230</strain>
        <strain evidence="3">Type strain: CIP110230</strain>
    </source>
</reference>
<dbReference type="AlphaFoldDB" id="A0A0T9PBJ9"/>
<accession>A0A0T9PBJ9</accession>
<dbReference type="EMBL" id="CQAZ01000011">
    <property type="protein sequence ID" value="CNH53498.1"/>
    <property type="molecule type" value="Genomic_DNA"/>
</dbReference>
<evidence type="ECO:0000313" key="2">
    <source>
        <dbReference type="EMBL" id="CNH53498.1"/>
    </source>
</evidence>
<evidence type="ECO:0000313" key="4">
    <source>
        <dbReference type="Proteomes" id="UP000044625"/>
    </source>
</evidence>